<reference evidence="12 13" key="1">
    <citation type="submission" date="2024-05" db="EMBL/GenBank/DDBJ databases">
        <title>Long read based assembly of the Candida bracarensis genome reveals expanded adhesin content.</title>
        <authorList>
            <person name="Marcet-Houben M."/>
            <person name="Ksiezopolska E."/>
            <person name="Gabaldon T."/>
        </authorList>
    </citation>
    <scope>NUCLEOTIDE SEQUENCE [LARGE SCALE GENOMIC DNA]</scope>
    <source>
        <strain evidence="12 13">CBM6</strain>
    </source>
</reference>
<dbReference type="InterPro" id="IPR054354">
    <property type="entry name" value="DYNC2H1-like_lid"/>
</dbReference>
<keyword evidence="13" id="KW-1185">Reference proteome</keyword>
<evidence type="ECO:0000256" key="1">
    <source>
        <dbReference type="ARBA" id="ARBA00004245"/>
    </source>
</evidence>
<feature type="domain" description="AAA+ ATPase" evidence="11">
    <location>
        <begin position="2059"/>
        <end position="2215"/>
    </location>
</feature>
<dbReference type="Gene3D" id="1.20.1280.160">
    <property type="match status" value="1"/>
</dbReference>
<dbReference type="Pfam" id="PF22597">
    <property type="entry name" value="DYN_lid"/>
    <property type="match status" value="1"/>
</dbReference>
<dbReference type="Gene3D" id="1.10.8.720">
    <property type="entry name" value="Region D6 of dynein motor"/>
    <property type="match status" value="1"/>
</dbReference>
<dbReference type="EMBL" id="JBEVYD010000004">
    <property type="protein sequence ID" value="KAL3233826.1"/>
    <property type="molecule type" value="Genomic_DNA"/>
</dbReference>
<feature type="coiled-coil region" evidence="10">
    <location>
        <begin position="3010"/>
        <end position="3041"/>
    </location>
</feature>
<dbReference type="InterPro" id="IPR035706">
    <property type="entry name" value="AAA_9"/>
</dbReference>
<dbReference type="Gene3D" id="6.10.140.1060">
    <property type="match status" value="1"/>
</dbReference>
<evidence type="ECO:0000313" key="12">
    <source>
        <dbReference type="EMBL" id="KAL3233826.1"/>
    </source>
</evidence>
<dbReference type="InterPro" id="IPR035699">
    <property type="entry name" value="AAA_6"/>
</dbReference>
<dbReference type="InterPro" id="IPR026983">
    <property type="entry name" value="DHC"/>
</dbReference>
<proteinExistence type="predicted"/>
<evidence type="ECO:0000256" key="7">
    <source>
        <dbReference type="ARBA" id="ARBA00023054"/>
    </source>
</evidence>
<dbReference type="Pfam" id="PF12780">
    <property type="entry name" value="AAA_8"/>
    <property type="match status" value="1"/>
</dbReference>
<evidence type="ECO:0000256" key="2">
    <source>
        <dbReference type="ARBA" id="ARBA00022490"/>
    </source>
</evidence>
<dbReference type="Gene3D" id="1.20.140.100">
    <property type="entry name" value="Dynein heavy chain, N-terminal domain 2"/>
    <property type="match status" value="1"/>
</dbReference>
<comment type="caution">
    <text evidence="12">The sequence shown here is derived from an EMBL/GenBank/DDBJ whole genome shotgun (WGS) entry which is preliminary data.</text>
</comment>
<evidence type="ECO:0000313" key="13">
    <source>
        <dbReference type="Proteomes" id="UP001623330"/>
    </source>
</evidence>
<evidence type="ECO:0000256" key="8">
    <source>
        <dbReference type="ARBA" id="ARBA00023175"/>
    </source>
</evidence>
<dbReference type="InterPro" id="IPR013602">
    <property type="entry name" value="Dynein_heavy_linker"/>
</dbReference>
<dbReference type="Pfam" id="PF12775">
    <property type="entry name" value="AAA_7"/>
    <property type="match status" value="1"/>
</dbReference>
<dbReference type="InterPro" id="IPR042219">
    <property type="entry name" value="AAA_lid_11_sf"/>
</dbReference>
<keyword evidence="9" id="KW-0206">Cytoskeleton</keyword>
<dbReference type="InterPro" id="IPR027417">
    <property type="entry name" value="P-loop_NTPase"/>
</dbReference>
<comment type="subcellular location">
    <subcellularLocation>
        <location evidence="1">Cytoplasm</location>
        <location evidence="1">Cytoskeleton</location>
    </subcellularLocation>
</comment>
<name>A0ABR4NY49_9SACH</name>
<dbReference type="InterPro" id="IPR003593">
    <property type="entry name" value="AAA+_ATPase"/>
</dbReference>
<feature type="domain" description="AAA+ ATPase" evidence="11">
    <location>
        <begin position="2395"/>
        <end position="2546"/>
    </location>
</feature>
<evidence type="ECO:0000256" key="9">
    <source>
        <dbReference type="ARBA" id="ARBA00023212"/>
    </source>
</evidence>
<sequence length="4042" mass="467736">MERNRKIAKYIITALTGICPQLLDDVELRQDIEKKLLKHKDYLDFCEGENAKPMIRFTLKHDGEDEEFSELWINNEVPSTNDRDLMSSIVMVRNRPEWADDKPIKGQVTCITTPTLFNVDGLTKFFDSNIGAMVENVISMDPVKYSNSSLADTKRKIRETVLSLYRLNDEIETPQLNSTIHEAIKHAVSQGATAQNYKSFIDEDILEDSKFRNQLRHCLISWTKSISTIAEFTNSIPSGLILDEKNFWQKLHIVIGRIIDQLSLPENQITYNILKKTKISTPSLHNLLDHDIFLAQDKINGYLQFLDAIPINIHMHSGAFLDNASDFINKVFFSLSKFISVNYPLKRVIEILSYSNNILITAFDEYYPAISHLEEEVLNDTLNEIETCLKLWGEKLTNFKLIVREYQRKSDVDYTSIINLLPDNREFLTALKTYSNIRGHLQALQNCICFFEYTNYDKDRSTIVNLRNSLEFISDISIKVSELNTQCKKVTPEIERKIINKLEDMPLYNDTKNDCRTLEPMELLRSLAKFSTSIQSAFVLYMDKMLNLTSQQILDINQQLNTKSTTYSYYSPTGPYQICNEIYDIWSMSIFVDSKMNILTQLFGSDWKKTPKGIVVLNLYNKLNLPSILEQNVEIWSDSISFFNKNLLQQPVMKIIPLENGKLELMVNLEPSLADSYRVLKFLTYHDCHIKPAAVQLIRKNQLLYKSAEELQLNISLFMAILNKCQGTIILWDILQVDIWSIWYLITDHINMQWLMATTNTSFFTEINKNIEKLMNDRHHLVDIEENLQHIAREIREFPVTNLLLKKHSQQIQVNLEQLTESKVNENIVSQYCTNIGNFFLRTITDIIISWMEEYKFSAVTIQPEIVNNSVILSPSPSGIKRMWIEVFQSDLHQLFHSVVIEVEGVKILHSSAIMNSIHHLEYPQNQVLNRIEEQLKLVEEERKNFTKNLMIIFMDYNIFNPNDLLDKESKNLIVLADEIVELIKKIPLDTTSISLSSYISIDLKNIEFKLKSKIKEVINVVLNPLITLNNNKVKNILGYIDPLIANIEYLKDKSFGSIPIKDIVLHYLDFVEKSNSLKIEIDIILYTHKRIEHLEKFQKKLTSPIVPIKKLFTQLQSDFEVLIKEIANNATILEDMIRNEISIYVEQSERLKSEWLSKNLIFEKESLELSIELFDKMKYDTEVILKSQLFINQSIDLFSLQKLTPVISIDENIHSEITNILSDLIELKNNQMEFEELQDISISELIISETELRLREIRESLKCLKTLPDNFISYQDLKNTIVYYTNNFGLLKAFSSDNLEYRHLQKLCVILDVNLKQPPSEIELGDIKLKNISLHLLVSKKLEIEKVFKQAEQEKAIQKSLNTIAAYWENKKLIFKTGIYNIPIIDDWENLRLKINDDAEELYAMKNATYFDAFKKPVENLTNDLSNLAEIINTWEECQSFIIEFSKIFSSEIIKQLLPMESARFITIERTFEDILNQIMFLPLVSKVLNFTNLKATLENFVMKLKSLKQSFSHYLKEQRHEYPRFYFLNDQDLLDILGGGGDIKVISKYLKKIYQTIESLTVEENIISAVKSIEGETLKLLCNIKLDNITSAKQLFTKIDEAIRITLIEQVTNINKVSWEIADLFFKTPYQVILLAIQIRCSKLLTDYGTTGKQQIVDEILHFIKINMESLQNFWKESQESSCNKLKAEGLILELMKYRYHTDILSTHRGNVEKAKLSLRNTMLFSLNPSKDGTEIKIQIHNSEYIYDFNYIGVPEHLVDTNIVMSAHKSLLLSFTQSYGSCLEGPAGTGKTEVIKYLGFLFGKVVTVFNCDDLINFSDLFRILVGVINTGLWVSFDEFNRLDNSVMSSISELLNKIQKTLQNSGSSLIYYNNEYFVHSDTRLFITLNPKYSGRKSLPTNVRKLFRHFNYNSSDTEQIVETLLHIYGYNTSDGLSLQLTNILSTLNNRCSHQPHYDFSLRSMKTILRTLAKISNPFPIKATIVSLLRRIISTRLTDSDFVIFEDTIKENLEEYSNELIKDDEIISADNFNTLCSDINIIPTKSLKKKVIDLFNIYDVSNSIILLGETEMGKTTALKLLKRHMERDLDQKISMFYIDPKVLSKRDFFGYFHNITLEWVDGIFTQIIRKCVNEDDTNHYWIIFDSELDSNYLEALNSMLDDNKLLTLGSGERLKLTTNVKIICETDSVNKLTPATISRSNVIYFASSTIDNSDYLQNQLHIMLVNIARSCDKHTLTFLKSFLPTDLLADCSRFAIKCGQGFHATTKQAIRTYTGLIKQFMIHNLSLFNDNETESHNLISFLLTKFLTVAFTSHLDNDQSTVFIDMIQKKKKVKFWDAGSKLSDLSLSLDNKDIIQTESQISTNISNSSSRLSNNELVPTNDIYLYNETLISLINANHNVILFGPPGSGKTMLVKESIISCDNIELTTYSFSATTTPNDIIRVLKKSGMIVNMGNYFAIIPKKKKKIVLFFDELNLPQLDNMGSHCTSLLIKQLVEQKGFWDTSIKKWIVLNDTVIVGACNPTSFLGRKPLPKRLLKCFTLMYIDYPNMKSLENIYMQYMEPIFDLLPQLKIHHNPIICATLQIYQTFQENFSISGNPRYICSPRELTKLVNSINNSIIDGPSIIDSNYLIKLWLFECWNLFGERLESHSERECFEMITKKICKEHFPNVITEEDVSIDTLLFSSINHLEYRESKINELTNFLSQRFDIFLEEHNINTTFFMNYFAKDIIATERIIRQPGGHGLYIGPPCLKKKTILRFTNWLLGFHYREIYLSSSQDLDDFYVVLKKTIYECIIKDTKQCVAIECDNNFDTSFLERLNDLLANSSLPDIYSGKELSSLLNAMKEKSTAIQGGINDRTEMLNFINKCLKKNLHIFFVVSVDNSSQEGGIINSPTIINRCNTKWFPPWSHDTCFTFAIKQFDMLPFPTDSKHEKELKDNITTDYINRITMCLIEFSDLLIMSGKFLYNSPCYFIDLTTTFKAVYSRELKKLEESRTFKLIGLQKLNETLLTVQKLTSTLSADKTQLEEKEAEARRTLDKMLTDQNEVERKHEATIEIKKILEKQEIAIKEHKRKILANIAEIKPVLDAAQQGVKNIKKEHIIEMRSLNKPPLGVRLILAAVCKLLGYSFNEWKEIQSIIRKDEFIRDIVYFDARDANNAKNKDRIKNEFLVDPNFNYEVINRASKACGPLYNWIIAQIQYSDILDQIEPYENEIKTLETKSMNYRSKIVAAEGMISDLKEAMETSKIQYAELIGEVENRKRGIFLNTKQLTRSKTLLNSLSLEKRRWSKNQDKYLHNKHQLVGNSIIEAATLVYFGCLDENTEYETRIAMQKVLLKNNISFDQNFEFAVNVVPQEIKNKFSENNMSSENFSSTRLYLLKTIHMRIPFVIDAQNDILPQVNSIYERQLTVLSLSDKNFQKKIVKAFEFGGPIIIRKADIIDISIFHRIMNLKRDKDNMKVILLTNSSNVNLPSYIEARINVIDFSITEGSIAQRSLNSIISLLEPTLEEKRNKLEVLHGHLKLELTKLEENLLKEINSSDGAILENDNLILTLEKLKRESDNISEKMLETIDHSKQLEITIDKYKIISNTIVKAFTVIQKILYLNQMSSISPSKILKYIKIAIQNQATFGTNNNEFIVDSLLNEIFEILYSILLFSFKSDTKLVFEILLFELRYRNKPEFIGENETESLRDQIRQLLKVILNSESYILPCDRIPLLLKNSQLGNSILSIKRYFGRIFDNKLTLRKFINSEHFSNILLMNSYKKDGSLEIIDNFEEKVEAVIPLGAEENIAWAEQKLQECSSNGGCIVLQNIELSMEWVVHYLGNFLEQRPENNRFKIIMTINEIPDNTWDSVFKLTDKIYYEGDDNFLSMVKNLSSKYSSFEDPCMNFFLFSAAWMHSVINFKSYYAPYGGFSTEVYFDETDFQFLIQYSSSLLSNGKDQFWYEIRSVINSSIYGSQIESDSDRAELTKIIDKILPTSFEDSFTIGNIEFKCGASHEGFTTMLESIEATDDWQSEWLDISDESIKALELSRMQKIAVTLLDLFED</sequence>
<dbReference type="Pfam" id="PF12781">
    <property type="entry name" value="AAA_9"/>
    <property type="match status" value="1"/>
</dbReference>
<keyword evidence="3" id="KW-0493">Microtubule</keyword>
<dbReference type="InterPro" id="IPR042228">
    <property type="entry name" value="Dynein_linker_3"/>
</dbReference>
<dbReference type="Pfam" id="PF18198">
    <property type="entry name" value="AAA_lid_11"/>
    <property type="match status" value="1"/>
</dbReference>
<feature type="coiled-coil region" evidence="10">
    <location>
        <begin position="3508"/>
        <end position="3563"/>
    </location>
</feature>
<dbReference type="PANTHER" id="PTHR45703:SF36">
    <property type="entry name" value="DYNEIN HEAVY CHAIN, CYTOPLASMIC"/>
    <property type="match status" value="1"/>
</dbReference>
<dbReference type="SMART" id="SM00382">
    <property type="entry name" value="AAA"/>
    <property type="match status" value="3"/>
</dbReference>
<evidence type="ECO:0000256" key="4">
    <source>
        <dbReference type="ARBA" id="ARBA00022741"/>
    </source>
</evidence>
<keyword evidence="2" id="KW-0963">Cytoplasm</keyword>
<dbReference type="InterPro" id="IPR041658">
    <property type="entry name" value="AAA_lid_11"/>
</dbReference>
<dbReference type="Gene3D" id="1.20.58.1120">
    <property type="match status" value="1"/>
</dbReference>
<dbReference type="SUPFAM" id="SSF52540">
    <property type="entry name" value="P-loop containing nucleoside triphosphate hydrolases"/>
    <property type="match status" value="3"/>
</dbReference>
<dbReference type="InterPro" id="IPR024317">
    <property type="entry name" value="Dynein_heavy_chain_D4_dom"/>
</dbReference>
<dbReference type="Pfam" id="PF12777">
    <property type="entry name" value="MT"/>
    <property type="match status" value="1"/>
</dbReference>
<evidence type="ECO:0000256" key="3">
    <source>
        <dbReference type="ARBA" id="ARBA00022701"/>
    </source>
</evidence>
<dbReference type="Pfam" id="PF08393">
    <property type="entry name" value="DHC_N2"/>
    <property type="match status" value="1"/>
</dbReference>
<dbReference type="PANTHER" id="PTHR45703">
    <property type="entry name" value="DYNEIN HEAVY CHAIN"/>
    <property type="match status" value="1"/>
</dbReference>
<dbReference type="InterPro" id="IPR043157">
    <property type="entry name" value="Dynein_AAA1S"/>
</dbReference>
<dbReference type="Gene3D" id="3.40.50.300">
    <property type="entry name" value="P-loop containing nucleotide triphosphate hydrolases"/>
    <property type="match status" value="5"/>
</dbReference>
<keyword evidence="6" id="KW-0243">Dynein</keyword>
<evidence type="ECO:0000256" key="10">
    <source>
        <dbReference type="SAM" id="Coils"/>
    </source>
</evidence>
<keyword evidence="7 10" id="KW-0175">Coiled coil</keyword>
<keyword evidence="4" id="KW-0547">Nucleotide-binding</keyword>
<evidence type="ECO:0000256" key="6">
    <source>
        <dbReference type="ARBA" id="ARBA00023017"/>
    </source>
</evidence>
<keyword evidence="8" id="KW-0505">Motor protein</keyword>
<gene>
    <name evidence="12" type="ORF">RNJ44_03866</name>
</gene>
<accession>A0ABR4NY49</accession>
<evidence type="ECO:0000259" key="11">
    <source>
        <dbReference type="SMART" id="SM00382"/>
    </source>
</evidence>
<feature type="domain" description="AAA+ ATPase" evidence="11">
    <location>
        <begin position="1779"/>
        <end position="1916"/>
    </location>
</feature>
<organism evidence="12 13">
    <name type="scientific">Nakaseomyces bracarensis</name>
    <dbReference type="NCBI Taxonomy" id="273131"/>
    <lineage>
        <taxon>Eukaryota</taxon>
        <taxon>Fungi</taxon>
        <taxon>Dikarya</taxon>
        <taxon>Ascomycota</taxon>
        <taxon>Saccharomycotina</taxon>
        <taxon>Saccharomycetes</taxon>
        <taxon>Saccharomycetales</taxon>
        <taxon>Saccharomycetaceae</taxon>
        <taxon>Nakaseomyces</taxon>
    </lineage>
</organism>
<dbReference type="Gene3D" id="1.10.8.710">
    <property type="match status" value="1"/>
</dbReference>
<keyword evidence="5" id="KW-0067">ATP-binding</keyword>
<protein>
    <recommendedName>
        <fullName evidence="11">AAA+ ATPase domain-containing protein</fullName>
    </recommendedName>
</protein>
<dbReference type="Gene3D" id="3.20.180.20">
    <property type="entry name" value="Dynein heavy chain, N-terminal domain 2"/>
    <property type="match status" value="1"/>
</dbReference>
<dbReference type="Gene3D" id="1.20.920.30">
    <property type="match status" value="1"/>
</dbReference>
<dbReference type="Gene3D" id="1.20.920.20">
    <property type="match status" value="1"/>
</dbReference>
<dbReference type="InterPro" id="IPR024743">
    <property type="entry name" value="Dynein_HC_stalk"/>
</dbReference>
<evidence type="ECO:0000256" key="5">
    <source>
        <dbReference type="ARBA" id="ARBA00022840"/>
    </source>
</evidence>
<dbReference type="InterPro" id="IPR042222">
    <property type="entry name" value="Dynein_2_N"/>
</dbReference>
<dbReference type="Proteomes" id="UP001623330">
    <property type="component" value="Unassembled WGS sequence"/>
</dbReference>
<dbReference type="Pfam" id="PF12774">
    <property type="entry name" value="AAA_6"/>
    <property type="match status" value="1"/>
</dbReference>